<sequence length="170" mass="16517">MRRLTLLIAGTACAAAFHVQPANAEDTVVTFTVTAGPLSVTVPASASIGAGEPGTTISGSLGTITVTDSRGANPAEWTVTVSSTDFTAAGVPAIPASAATYTAGAPTSTEGDGVFSPGAPGPLGTTPMVAFTHTGGTGGNSASWEPALSVNVPNTATAVTYTATVTHLVA</sequence>
<organism evidence="2 3">
    <name type="scientific">Thermobispora bispora (strain ATCC 19993 / DSM 43833 / CBS 139.67 / JCM 10125 / KCTC 9307 / NBRC 14880 / R51)</name>
    <dbReference type="NCBI Taxonomy" id="469371"/>
    <lineage>
        <taxon>Bacteria</taxon>
        <taxon>Bacillati</taxon>
        <taxon>Actinomycetota</taxon>
        <taxon>Actinomycetes</taxon>
        <taxon>Streptosporangiales</taxon>
        <taxon>Streptosporangiaceae</taxon>
        <taxon>Thermobispora</taxon>
    </lineage>
</organism>
<dbReference type="HOGENOM" id="CLU_122354_0_0_11"/>
<dbReference type="Proteomes" id="UP000006640">
    <property type="component" value="Chromosome"/>
</dbReference>
<dbReference type="KEGG" id="tbi:Tbis_3532"/>
<dbReference type="EMBL" id="CP001874">
    <property type="protein sequence ID" value="ADG90220.1"/>
    <property type="molecule type" value="Genomic_DNA"/>
</dbReference>
<name>D6YAG7_THEBD</name>
<dbReference type="eggNOG" id="COG4961">
    <property type="taxonomic scope" value="Bacteria"/>
</dbReference>
<evidence type="ECO:0008006" key="4">
    <source>
        <dbReference type="Google" id="ProtNLM"/>
    </source>
</evidence>
<feature type="signal peptide" evidence="1">
    <location>
        <begin position="1"/>
        <end position="24"/>
    </location>
</feature>
<proteinExistence type="predicted"/>
<dbReference type="AlphaFoldDB" id="D6YAG7"/>
<dbReference type="RefSeq" id="WP_013133753.1">
    <property type="nucleotide sequence ID" value="NC_014165.1"/>
</dbReference>
<evidence type="ECO:0000256" key="1">
    <source>
        <dbReference type="SAM" id="SignalP"/>
    </source>
</evidence>
<gene>
    <name evidence="2" type="ordered locus">Tbis_3532</name>
</gene>
<accession>D6YAG7</accession>
<keyword evidence="3" id="KW-1185">Reference proteome</keyword>
<dbReference type="OrthoDB" id="5147666at2"/>
<feature type="chain" id="PRO_5003091133" description="WxL domain-containing protein" evidence="1">
    <location>
        <begin position="25"/>
        <end position="170"/>
    </location>
</feature>
<reference evidence="2 3" key="1">
    <citation type="submission" date="2010-01" db="EMBL/GenBank/DDBJ databases">
        <title>The complete genome of Thermobispora bispora DSM 43833.</title>
        <authorList>
            <consortium name="US DOE Joint Genome Institute (JGI-PGF)"/>
            <person name="Lucas S."/>
            <person name="Copeland A."/>
            <person name="Lapidus A."/>
            <person name="Glavina del Rio T."/>
            <person name="Dalin E."/>
            <person name="Tice H."/>
            <person name="Bruce D."/>
            <person name="Goodwin L."/>
            <person name="Pitluck S."/>
            <person name="Kyrpides N."/>
            <person name="Mavromatis K."/>
            <person name="Ivanova N."/>
            <person name="Mikhailova N."/>
            <person name="Chertkov O."/>
            <person name="Brettin T."/>
            <person name="Detter J.C."/>
            <person name="Han C."/>
            <person name="Larimer F."/>
            <person name="Land M."/>
            <person name="Hauser L."/>
            <person name="Markowitz V."/>
            <person name="Cheng J.-F."/>
            <person name="Hugenholtz P."/>
            <person name="Woyke T."/>
            <person name="Wu D."/>
            <person name="Jando M."/>
            <person name="Schneider S."/>
            <person name="Klenk H.-P."/>
            <person name="Eisen J.A."/>
        </authorList>
    </citation>
    <scope>NUCLEOTIDE SEQUENCE [LARGE SCALE GENOMIC DNA]</scope>
    <source>
        <strain evidence="3">ATCC 19993 / DSM 43833 / CBS 139.67 / JCM 10125 / KCTC 9307 / NBRC 14880 / R51</strain>
    </source>
</reference>
<protein>
    <recommendedName>
        <fullName evidence="4">WxL domain-containing protein</fullName>
    </recommendedName>
</protein>
<keyword evidence="1" id="KW-0732">Signal</keyword>
<evidence type="ECO:0000313" key="2">
    <source>
        <dbReference type="EMBL" id="ADG90220.1"/>
    </source>
</evidence>
<evidence type="ECO:0000313" key="3">
    <source>
        <dbReference type="Proteomes" id="UP000006640"/>
    </source>
</evidence>